<dbReference type="OrthoDB" id="24605at2157"/>
<dbReference type="RefSeq" id="WP_012185604.1">
    <property type="nucleotide sequence ID" value="NC_009954.1"/>
</dbReference>
<sequence>MSKPSFPLHYVIYQYLKMKKESSIKDLMQALKAFGYDNVDEGEVLKVLMRLELNGLVTVSTDRKYRYYIKLRQ</sequence>
<dbReference type="AlphaFoldDB" id="A8MC78"/>
<gene>
    <name evidence="1" type="ordered locus">Cmaq_0540</name>
</gene>
<dbReference type="InterPro" id="IPR036388">
    <property type="entry name" value="WH-like_DNA-bd_sf"/>
</dbReference>
<dbReference type="STRING" id="397948.Cmaq_0540"/>
<dbReference type="InterPro" id="IPR036390">
    <property type="entry name" value="WH_DNA-bd_sf"/>
</dbReference>
<organism evidence="1 2">
    <name type="scientific">Caldivirga maquilingensis (strain ATCC 700844 / DSM 13496 / JCM 10307 / IC-167)</name>
    <dbReference type="NCBI Taxonomy" id="397948"/>
    <lineage>
        <taxon>Archaea</taxon>
        <taxon>Thermoproteota</taxon>
        <taxon>Thermoprotei</taxon>
        <taxon>Thermoproteales</taxon>
        <taxon>Thermoproteaceae</taxon>
        <taxon>Caldivirga</taxon>
    </lineage>
</organism>
<dbReference type="Proteomes" id="UP000001137">
    <property type="component" value="Chromosome"/>
</dbReference>
<keyword evidence="2" id="KW-1185">Reference proteome</keyword>
<proteinExistence type="predicted"/>
<accession>A8MC78</accession>
<dbReference type="Gene3D" id="1.10.10.10">
    <property type="entry name" value="Winged helix-like DNA-binding domain superfamily/Winged helix DNA-binding domain"/>
    <property type="match status" value="1"/>
</dbReference>
<dbReference type="GeneID" id="5709803"/>
<protein>
    <submittedName>
        <fullName evidence="1">Uncharacterized protein</fullName>
    </submittedName>
</protein>
<dbReference type="HOGENOM" id="CLU_2695520_0_0_2"/>
<evidence type="ECO:0000313" key="2">
    <source>
        <dbReference type="Proteomes" id="UP000001137"/>
    </source>
</evidence>
<name>A8MC78_CALMQ</name>
<evidence type="ECO:0000313" key="1">
    <source>
        <dbReference type="EMBL" id="ABW01384.1"/>
    </source>
</evidence>
<dbReference type="EMBL" id="CP000852">
    <property type="protein sequence ID" value="ABW01384.1"/>
    <property type="molecule type" value="Genomic_DNA"/>
</dbReference>
<reference evidence="1 2" key="1">
    <citation type="submission" date="2007-10" db="EMBL/GenBank/DDBJ databases">
        <title>Complete sequence of Caldivirga maquilingensis IC-167.</title>
        <authorList>
            <consortium name="US DOE Joint Genome Institute"/>
            <person name="Copeland A."/>
            <person name="Lucas S."/>
            <person name="Lapidus A."/>
            <person name="Barry K."/>
            <person name="Glavina del Rio T."/>
            <person name="Dalin E."/>
            <person name="Tice H."/>
            <person name="Pitluck S."/>
            <person name="Saunders E."/>
            <person name="Brettin T."/>
            <person name="Bruce D."/>
            <person name="Detter J.C."/>
            <person name="Han C."/>
            <person name="Schmutz J."/>
            <person name="Larimer F."/>
            <person name="Land M."/>
            <person name="Hauser L."/>
            <person name="Kyrpides N."/>
            <person name="Ivanova N."/>
            <person name="Biddle J.F."/>
            <person name="Zhang Z."/>
            <person name="Fitz-Gibbon S.T."/>
            <person name="Lowe T.M."/>
            <person name="Saltikov C."/>
            <person name="House C.H."/>
            <person name="Richardson P."/>
        </authorList>
    </citation>
    <scope>NUCLEOTIDE SEQUENCE [LARGE SCALE GENOMIC DNA]</scope>
    <source>
        <strain evidence="2">ATCC 700844 / DSM 13496 / JCM 10307 / IC-167</strain>
    </source>
</reference>
<dbReference type="KEGG" id="cma:Cmaq_0540"/>
<dbReference type="eggNOG" id="arCOG10481">
    <property type="taxonomic scope" value="Archaea"/>
</dbReference>
<dbReference type="SUPFAM" id="SSF46785">
    <property type="entry name" value="Winged helix' DNA-binding domain"/>
    <property type="match status" value="1"/>
</dbReference>